<evidence type="ECO:0000256" key="1">
    <source>
        <dbReference type="ARBA" id="ARBA00022612"/>
    </source>
</evidence>
<dbReference type="InterPro" id="IPR010090">
    <property type="entry name" value="Phage_tape_meas"/>
</dbReference>
<feature type="transmembrane region" description="Helical" evidence="2">
    <location>
        <begin position="565"/>
        <end position="584"/>
    </location>
</feature>
<accession>A0A7G6TVI3</accession>
<keyword evidence="2" id="KW-1133">Transmembrane helix</keyword>
<dbReference type="Proteomes" id="UP000515291">
    <property type="component" value="Chromosome"/>
</dbReference>
<evidence type="ECO:0000256" key="2">
    <source>
        <dbReference type="SAM" id="Phobius"/>
    </source>
</evidence>
<keyword evidence="1" id="KW-1188">Viral release from host cell</keyword>
<dbReference type="KEGG" id="trb:HB776_05595"/>
<dbReference type="EMBL" id="CP050292">
    <property type="protein sequence ID" value="QND70765.1"/>
    <property type="molecule type" value="Genomic_DNA"/>
</dbReference>
<gene>
    <name evidence="4" type="ORF">HB776_05595</name>
</gene>
<reference evidence="5" key="1">
    <citation type="journal article" date="2020" name="Mol. Plant Microbe">
        <title>Rhizobial microsymbionts of the narrowly endemic Oxytropis species growing in Kamchatka are characterized by significant genetic diversity and possess a set of genes that are associated with T3SS and T6SS secretion systems and can affect the development of symbiosis.</title>
        <authorList>
            <person name="Safronova V."/>
            <person name="Guro P."/>
            <person name="Sazanova A."/>
            <person name="Kuznetsova I."/>
            <person name="Belimov A."/>
            <person name="Yakubov V."/>
            <person name="Chirak E."/>
            <person name="Afonin A."/>
            <person name="Gogolev Y."/>
            <person name="Andronov E."/>
            <person name="Tikhonovich I."/>
        </authorList>
    </citation>
    <scope>NUCLEOTIDE SEQUENCE [LARGE SCALE GENOMIC DNA]</scope>
    <source>
        <strain evidence="5">581</strain>
    </source>
</reference>
<evidence type="ECO:0000259" key="3">
    <source>
        <dbReference type="Pfam" id="PF10145"/>
    </source>
</evidence>
<keyword evidence="2" id="KW-0472">Membrane</keyword>
<evidence type="ECO:0000313" key="5">
    <source>
        <dbReference type="Proteomes" id="UP000515291"/>
    </source>
</evidence>
<dbReference type="PANTHER" id="PTHR37813">
    <property type="entry name" value="FELS-2 PROPHAGE PROTEIN"/>
    <property type="match status" value="1"/>
</dbReference>
<dbReference type="RefSeq" id="WP_184515891.1">
    <property type="nucleotide sequence ID" value="NZ_CP050292.1"/>
</dbReference>
<sequence>MAHAFSVFVNIGGKLNPSLGAAVTQAKAQVNGLAASMAKVGQSINAPFLAAQKQLAATSKTLQKVQQKGRNLTMGVTAPTGFFAANLIRNAVARDTAGNFTEALGGVSHDERLDIERYADTISAKYGNATGILKTFNEMLKAGFDVKAAKGSIASILESSIVGDMPAEEVAGAVSKIVTQYGLGMKTVEEASASSRRISDNLAFGANATSASMRDMVEAYKFVGSAASAAGESIESTNALIIGLNKAGQTGSEAGVALRSAYVKLLKPTKGGRATMARLGLDYGDYVSGGKRTGAGVASGLSAFGFGMSGSTKALDAALARNDGNSERQRKAIYDAVVAKFGAEAAQDRDKVLAAVDGAFTMAGSKVDLTKLLIDLKKKDANQGDLANIFEGRQSVRMLALLKSDLEGILAEINQKAPGYGGRTFGLANQGLTKAERELSAAWTSFGDTLVKAVLPEITTAFSSITGWLKSLAASNPTLLKTGIYAALAAAAAGPLAFALAAVGRGAVLMSRALILALTPVKWMVVAMVDLSRGLWGAGVAALALGGRLRTIGTAMALLAVPGGARMVMAAMGASLLAFGKSLLRFPLTILRGIGGALMLIAANPVGVILTALVAALTALGVWVYNNWNGVKAFFEGFGEGFMKGLGPAGDGVRKLGDGLSSVVKWIGDLVGPLDASTAKWKEWGESVGGIAAEGVNKILGAINALIGGIKSAIEFAGNLGTAIGNALSSPRTRAGPRYSTPAPIGARALGGPVNGGMPYLVGERGPELFVPGVTGRIETNNRLRGLVSSGAEAVAGSTSTNMTRGPTSITNHWTINGADDPREVAKQIDSRFGELLRRLEADQRGLLSD</sequence>
<organism evidence="4 5">
    <name type="scientific">Tardiphaga robiniae</name>
    <dbReference type="NCBI Taxonomy" id="943830"/>
    <lineage>
        <taxon>Bacteria</taxon>
        <taxon>Pseudomonadati</taxon>
        <taxon>Pseudomonadota</taxon>
        <taxon>Alphaproteobacteria</taxon>
        <taxon>Hyphomicrobiales</taxon>
        <taxon>Nitrobacteraceae</taxon>
        <taxon>Tardiphaga</taxon>
    </lineage>
</organism>
<evidence type="ECO:0000313" key="4">
    <source>
        <dbReference type="EMBL" id="QND70765.1"/>
    </source>
</evidence>
<dbReference type="Pfam" id="PF10145">
    <property type="entry name" value="PhageMin_Tail"/>
    <property type="match status" value="1"/>
</dbReference>
<name>A0A7G6TVI3_9BRAD</name>
<proteinExistence type="predicted"/>
<feature type="transmembrane region" description="Helical" evidence="2">
    <location>
        <begin position="484"/>
        <end position="503"/>
    </location>
</feature>
<dbReference type="NCBIfam" id="TIGR01760">
    <property type="entry name" value="tape_meas_TP901"/>
    <property type="match status" value="1"/>
</dbReference>
<dbReference type="AlphaFoldDB" id="A0A7G6TVI3"/>
<protein>
    <submittedName>
        <fullName evidence="4">Phage tail tape measure protein</fullName>
    </submittedName>
</protein>
<keyword evidence="2" id="KW-0812">Transmembrane</keyword>
<feature type="domain" description="Phage tail tape measure protein" evidence="3">
    <location>
        <begin position="125"/>
        <end position="294"/>
    </location>
</feature>
<feature type="transmembrane region" description="Helical" evidence="2">
    <location>
        <begin position="596"/>
        <end position="625"/>
    </location>
</feature>
<dbReference type="PANTHER" id="PTHR37813:SF1">
    <property type="entry name" value="FELS-2 PROPHAGE PROTEIN"/>
    <property type="match status" value="1"/>
</dbReference>